<evidence type="ECO:0000313" key="2">
    <source>
        <dbReference type="Proteomes" id="UP001163324"/>
    </source>
</evidence>
<accession>A0ACC0V042</accession>
<name>A0ACC0V042_9HYPO</name>
<dbReference type="EMBL" id="CM047944">
    <property type="protein sequence ID" value="KAI9899784.1"/>
    <property type="molecule type" value="Genomic_DNA"/>
</dbReference>
<comment type="caution">
    <text evidence="1">The sequence shown here is derived from an EMBL/GenBank/DDBJ whole genome shotgun (WGS) entry which is preliminary data.</text>
</comment>
<protein>
    <submittedName>
        <fullName evidence="1">Uncharacterized protein</fullName>
    </submittedName>
</protein>
<organism evidence="1 2">
    <name type="scientific">Trichothecium roseum</name>
    <dbReference type="NCBI Taxonomy" id="47278"/>
    <lineage>
        <taxon>Eukaryota</taxon>
        <taxon>Fungi</taxon>
        <taxon>Dikarya</taxon>
        <taxon>Ascomycota</taxon>
        <taxon>Pezizomycotina</taxon>
        <taxon>Sordariomycetes</taxon>
        <taxon>Hypocreomycetidae</taxon>
        <taxon>Hypocreales</taxon>
        <taxon>Hypocreales incertae sedis</taxon>
        <taxon>Trichothecium</taxon>
    </lineage>
</organism>
<sequence>MATKEFTLQEVARHNTRKDIYVVIDEEVYDASTMIEDHPGGMEILMEVAGTDATEPFYGVGHSDDAKEELKGIKVGNLKRLPGDPKLGEALPAQDPVSVPAKESHHPEQGGGSLASYTLILVAAVLATSYGAAHQYIWKV</sequence>
<proteinExistence type="predicted"/>
<evidence type="ECO:0000313" key="1">
    <source>
        <dbReference type="EMBL" id="KAI9899784.1"/>
    </source>
</evidence>
<gene>
    <name evidence="1" type="ORF">N3K66_006245</name>
</gene>
<dbReference type="Proteomes" id="UP001163324">
    <property type="component" value="Chromosome 5"/>
</dbReference>
<reference evidence="1" key="1">
    <citation type="submission" date="2022-10" db="EMBL/GenBank/DDBJ databases">
        <title>Complete Genome of Trichothecium roseum strain YXFP-22015, a Plant Pathogen Isolated from Citrus.</title>
        <authorList>
            <person name="Wang Y."/>
            <person name="Zhu L."/>
        </authorList>
    </citation>
    <scope>NUCLEOTIDE SEQUENCE</scope>
    <source>
        <strain evidence="1">YXFP-22015</strain>
    </source>
</reference>
<keyword evidence="2" id="KW-1185">Reference proteome</keyword>